<sequence>MPIDPSKGYPPTDPAVAMFAGDQAAQAEQLILDIDTAMRGNYALNIEAIGRVIYPILYAESTFDGGRYTLLVNEHTSFVKQNVSPIYSQCKAIAHIPLSIFSCMSGYAEYTHYGQFYPAIQSYSYKVGMAADALDVVGMPPGPVHDACKHILQASMAYMATILSATHGGTFDFASFRAYVRPLNESIGILQMAAAKDQIEVMSRTLREWKAMFTQEEWDRLYVVISAIWTLSVENAHELIIKPFMKPLLQETNVIVSEAAGTLDLARTLLGRIVGDRIMAAEVFDASKVDFAEDIYSLSTRRDLLSQAIEKQLPVPLAPGETAGLSGAACPHLAS</sequence>
<reference evidence="1 2" key="1">
    <citation type="submission" date="2023-07" db="EMBL/GenBank/DDBJ databases">
        <title>Genomic Encyclopedia of Type Strains, Phase IV (KMG-IV): sequencing the most valuable type-strain genomes for metagenomic binning, comparative biology and taxonomic classification.</title>
        <authorList>
            <person name="Goeker M."/>
        </authorList>
    </citation>
    <scope>NUCLEOTIDE SEQUENCE [LARGE SCALE GENOMIC DNA]</scope>
    <source>
        <strain evidence="1 2">DSM 19619</strain>
    </source>
</reference>
<gene>
    <name evidence="1" type="ORF">QO011_006453</name>
</gene>
<evidence type="ECO:0000313" key="2">
    <source>
        <dbReference type="Proteomes" id="UP001242480"/>
    </source>
</evidence>
<dbReference type="RefSeq" id="WP_307281652.1">
    <property type="nucleotide sequence ID" value="NZ_JAUSVX010000016.1"/>
</dbReference>
<keyword evidence="2" id="KW-1185">Reference proteome</keyword>
<dbReference type="Proteomes" id="UP001242480">
    <property type="component" value="Unassembled WGS sequence"/>
</dbReference>
<evidence type="ECO:0000313" key="1">
    <source>
        <dbReference type="EMBL" id="MDQ0473417.1"/>
    </source>
</evidence>
<dbReference type="EMBL" id="JAUSVX010000016">
    <property type="protein sequence ID" value="MDQ0473417.1"/>
    <property type="molecule type" value="Genomic_DNA"/>
</dbReference>
<protein>
    <submittedName>
        <fullName evidence="1">Uncharacterized protein</fullName>
    </submittedName>
</protein>
<accession>A0ABU0JJV6</accession>
<name>A0ABU0JJV6_9HYPH</name>
<comment type="caution">
    <text evidence="1">The sequence shown here is derived from an EMBL/GenBank/DDBJ whole genome shotgun (WGS) entry which is preliminary data.</text>
</comment>
<proteinExistence type="predicted"/>
<organism evidence="1 2">
    <name type="scientific">Labrys wisconsinensis</name>
    <dbReference type="NCBI Taxonomy" id="425677"/>
    <lineage>
        <taxon>Bacteria</taxon>
        <taxon>Pseudomonadati</taxon>
        <taxon>Pseudomonadota</taxon>
        <taxon>Alphaproteobacteria</taxon>
        <taxon>Hyphomicrobiales</taxon>
        <taxon>Xanthobacteraceae</taxon>
        <taxon>Labrys</taxon>
    </lineage>
</organism>